<dbReference type="CDD" id="cd12087">
    <property type="entry name" value="TM_EGFR-like"/>
    <property type="match status" value="1"/>
</dbReference>
<feature type="transmembrane region" description="Helical" evidence="1">
    <location>
        <begin position="324"/>
        <end position="346"/>
    </location>
</feature>
<sequence>MSQTVIVDDRDPSVVCEGSWVQLNLAPQYNKSSRGSQLPGSKCTLNFTGTSVTVVTTVSKGKPFSLEFELDGITTTNSSIGINDVAGDVYSFHDATFSQANLSDGEHQLVVTYAQAPESIGIYLDYFLYTTSPTTNLSGVNLFIDDRDPSVIYLGDWRADTADAQFGHTAHTADNTSSSSLAVTFEGIGIQLFGLDPYVDVPDPLSFMYKIDSGVTHVIVNLPGELTEMGWYNWMFIDSGLLSPGVHTLTVTARSKHAFWIDYILVKQPIILATQTPALESSSSISASNSPTSAITSTTGFPTIAPASSESAAPSSGSHSLRGAIAGGTVAGILALALIALSFVLLRMRRRHRAVAETKIDLAEERPYAYSSLALPLDHPPNTTDIEMPPIASIAYLPHTAQSSTSINAEPYSAARPDLAVTNPTDDDAVSGAQRRGFVKAQPPRVRCPSCSSLGLVSPPILSPASYTDTEASGRRWSDVEAWVDDLPPSYER</sequence>
<proteinExistence type="predicted"/>
<keyword evidence="1" id="KW-0472">Membrane</keyword>
<dbReference type="EMBL" id="JASNQZ010000008">
    <property type="protein sequence ID" value="KAL0954029.1"/>
    <property type="molecule type" value="Genomic_DNA"/>
</dbReference>
<protein>
    <recommendedName>
        <fullName evidence="4">Transmembrane protein</fullName>
    </recommendedName>
</protein>
<keyword evidence="3" id="KW-1185">Reference proteome</keyword>
<name>A0ABR3JEA3_9AGAR</name>
<accession>A0ABR3JEA3</accession>
<comment type="caution">
    <text evidence="2">The sequence shown here is derived from an EMBL/GenBank/DDBJ whole genome shotgun (WGS) entry which is preliminary data.</text>
</comment>
<gene>
    <name evidence="2" type="ORF">HGRIS_005183</name>
</gene>
<organism evidence="2 3">
    <name type="scientific">Hohenbuehelia grisea</name>
    <dbReference type="NCBI Taxonomy" id="104357"/>
    <lineage>
        <taxon>Eukaryota</taxon>
        <taxon>Fungi</taxon>
        <taxon>Dikarya</taxon>
        <taxon>Basidiomycota</taxon>
        <taxon>Agaricomycotina</taxon>
        <taxon>Agaricomycetes</taxon>
        <taxon>Agaricomycetidae</taxon>
        <taxon>Agaricales</taxon>
        <taxon>Pleurotineae</taxon>
        <taxon>Pleurotaceae</taxon>
        <taxon>Hohenbuehelia</taxon>
    </lineage>
</organism>
<evidence type="ECO:0008006" key="4">
    <source>
        <dbReference type="Google" id="ProtNLM"/>
    </source>
</evidence>
<evidence type="ECO:0000313" key="2">
    <source>
        <dbReference type="EMBL" id="KAL0954029.1"/>
    </source>
</evidence>
<dbReference type="Gene3D" id="2.60.120.260">
    <property type="entry name" value="Galactose-binding domain-like"/>
    <property type="match status" value="1"/>
</dbReference>
<dbReference type="Proteomes" id="UP001556367">
    <property type="component" value="Unassembled WGS sequence"/>
</dbReference>
<evidence type="ECO:0000313" key="3">
    <source>
        <dbReference type="Proteomes" id="UP001556367"/>
    </source>
</evidence>
<reference evidence="3" key="1">
    <citation type="submission" date="2024-06" db="EMBL/GenBank/DDBJ databases">
        <title>Multi-omics analyses provide insights into the biosynthesis of the anticancer antibiotic pleurotin in Hohenbuehelia grisea.</title>
        <authorList>
            <person name="Weaver J.A."/>
            <person name="Alberti F."/>
        </authorList>
    </citation>
    <scope>NUCLEOTIDE SEQUENCE [LARGE SCALE GENOMIC DNA]</scope>
    <source>
        <strain evidence="3">T-177</strain>
    </source>
</reference>
<keyword evidence="1" id="KW-1133">Transmembrane helix</keyword>
<keyword evidence="1" id="KW-0812">Transmembrane</keyword>
<evidence type="ECO:0000256" key="1">
    <source>
        <dbReference type="SAM" id="Phobius"/>
    </source>
</evidence>